<dbReference type="AlphaFoldDB" id="A0A1U7LHE6"/>
<feature type="domain" description="DUF7905" evidence="1">
    <location>
        <begin position="425"/>
        <end position="612"/>
    </location>
</feature>
<gene>
    <name evidence="2" type="ORF">NEOLI_003794</name>
</gene>
<dbReference type="InterPro" id="IPR057227">
    <property type="entry name" value="DUF7905"/>
</dbReference>
<organism evidence="2 3">
    <name type="scientific">Neolecta irregularis (strain DAH-3)</name>
    <dbReference type="NCBI Taxonomy" id="1198029"/>
    <lineage>
        <taxon>Eukaryota</taxon>
        <taxon>Fungi</taxon>
        <taxon>Dikarya</taxon>
        <taxon>Ascomycota</taxon>
        <taxon>Taphrinomycotina</taxon>
        <taxon>Neolectales</taxon>
        <taxon>Neolectaceae</taxon>
        <taxon>Neolecta</taxon>
    </lineage>
</organism>
<dbReference type="Pfam" id="PF25482">
    <property type="entry name" value="DUF7905"/>
    <property type="match status" value="1"/>
</dbReference>
<proteinExistence type="predicted"/>
<dbReference type="Proteomes" id="UP000186594">
    <property type="component" value="Unassembled WGS sequence"/>
</dbReference>
<dbReference type="STRING" id="1198029.A0A1U7LHE6"/>
<reference evidence="2 3" key="1">
    <citation type="submission" date="2016-04" db="EMBL/GenBank/DDBJ databases">
        <title>Evolutionary innovation and constraint leading to complex multicellularity in the Ascomycota.</title>
        <authorList>
            <person name="Cisse O."/>
            <person name="Nguyen A."/>
            <person name="Hewitt D.A."/>
            <person name="Jedd G."/>
            <person name="Stajich J.E."/>
        </authorList>
    </citation>
    <scope>NUCLEOTIDE SEQUENCE [LARGE SCALE GENOMIC DNA]</scope>
    <source>
        <strain evidence="2 3">DAH-3</strain>
    </source>
</reference>
<protein>
    <recommendedName>
        <fullName evidence="1">DUF7905 domain-containing protein</fullName>
    </recommendedName>
</protein>
<accession>A0A1U7LHE6</accession>
<name>A0A1U7LHE6_NEOID</name>
<evidence type="ECO:0000259" key="1">
    <source>
        <dbReference type="Pfam" id="PF25482"/>
    </source>
</evidence>
<evidence type="ECO:0000313" key="2">
    <source>
        <dbReference type="EMBL" id="OLL22069.1"/>
    </source>
</evidence>
<evidence type="ECO:0000313" key="3">
    <source>
        <dbReference type="Proteomes" id="UP000186594"/>
    </source>
</evidence>
<dbReference type="EMBL" id="LXFE01003926">
    <property type="protein sequence ID" value="OLL22069.1"/>
    <property type="molecule type" value="Genomic_DNA"/>
</dbReference>
<keyword evidence="3" id="KW-1185">Reference proteome</keyword>
<sequence>MGVTVKSTLSLVWIWQTYLTYPLKLDEMPTKRAPYIGEDPTFLDANKWNKVLEDDASTVTGTVSGAIHSAQRQNTRNSREKTITVFVLPPLSIVNLRSLRTNEDGDQLPIGEFADRVEASNIPSNKTFVLPAPQSGFPESMLRFRRMFLGLRNCHLGNIAFKNNVTFRFNSTHPQNTIDLWGSEKDVDAMITDLKAHSKITVDQVDFHSRYRARRANAWAKPGREPTPAEAKRQARILESQQILKRFREAPPDTEIFENEGAFLWYPDDEVDVYQTCGMKNFEVLDDIRVECQVYIRYLEKHKVFLVSGKNVEEALCRIRHVYFSQAAYLRLRWPINLHFAIPSRCFSLFQMNTRHHLSKRQLTFSINGPDGVLLVSMDLNTAVPSHTLTKLGVERQAYGYLKRFAQNRYACQLPIEAKIAFEPHESQPTFSVHFKCRIVGRKSLVRIDVDFDSNKTTGVPRVFARQRKVLGLTNLVLCSGLGWELSAHISQVAETDEIVREFVKTVKLNDKNRVKFANLPGLQVEDVIVKTRYKYWLPTSEYIFEITKYEHSNVSSLAIKYPAGVSISVADIGDERWGCTVFSQNWDYTFATQRHLPIGVKPSWDMDTLFPGVEKVYGAGFGEFIDLLNQKTVWIADCMRHLEKRENQLETIDQLESLPIRDRSPDLLD</sequence>
<comment type="caution">
    <text evidence="2">The sequence shown here is derived from an EMBL/GenBank/DDBJ whole genome shotgun (WGS) entry which is preliminary data.</text>
</comment>
<dbReference type="OrthoDB" id="4739136at2759"/>